<keyword evidence="1" id="KW-0732">Signal</keyword>
<gene>
    <name evidence="2" type="ORF">MCNS_08280</name>
</gene>
<organism evidence="2 3">
    <name type="scientific">Mycobacterium conspicuum</name>
    <dbReference type="NCBI Taxonomy" id="44010"/>
    <lineage>
        <taxon>Bacteria</taxon>
        <taxon>Bacillati</taxon>
        <taxon>Actinomycetota</taxon>
        <taxon>Actinomycetes</taxon>
        <taxon>Mycobacteriales</taxon>
        <taxon>Mycobacteriaceae</taxon>
        <taxon>Mycobacterium</taxon>
    </lineage>
</organism>
<evidence type="ECO:0008006" key="4">
    <source>
        <dbReference type="Google" id="ProtNLM"/>
    </source>
</evidence>
<evidence type="ECO:0000313" key="3">
    <source>
        <dbReference type="Proteomes" id="UP000467385"/>
    </source>
</evidence>
<reference evidence="2 3" key="1">
    <citation type="journal article" date="2019" name="Emerg. Microbes Infect.">
        <title>Comprehensive subspecies identification of 175 nontuberculous mycobacteria species based on 7547 genomic profiles.</title>
        <authorList>
            <person name="Matsumoto Y."/>
            <person name="Kinjo T."/>
            <person name="Motooka D."/>
            <person name="Nabeya D."/>
            <person name="Jung N."/>
            <person name="Uechi K."/>
            <person name="Horii T."/>
            <person name="Iida T."/>
            <person name="Fujita J."/>
            <person name="Nakamura S."/>
        </authorList>
    </citation>
    <scope>NUCLEOTIDE SEQUENCE [LARGE SCALE GENOMIC DNA]</scope>
    <source>
        <strain evidence="2 3">JCM 14738</strain>
    </source>
</reference>
<evidence type="ECO:0000256" key="1">
    <source>
        <dbReference type="SAM" id="SignalP"/>
    </source>
</evidence>
<protein>
    <recommendedName>
        <fullName evidence="4">Secreted protein</fullName>
    </recommendedName>
</protein>
<accession>A0A7I7Y7W2</accession>
<proteinExistence type="predicted"/>
<dbReference type="Proteomes" id="UP000467385">
    <property type="component" value="Chromosome"/>
</dbReference>
<evidence type="ECO:0000313" key="2">
    <source>
        <dbReference type="EMBL" id="BBZ37765.1"/>
    </source>
</evidence>
<name>A0A7I7Y7W2_9MYCO</name>
<dbReference type="EMBL" id="AP022613">
    <property type="protein sequence ID" value="BBZ37765.1"/>
    <property type="molecule type" value="Genomic_DNA"/>
</dbReference>
<keyword evidence="3" id="KW-1185">Reference proteome</keyword>
<sequence>MVSGACLALALSTAVTAAAPAGADPTLFGVLSCGCQETAPDDSVIFSDHVHQGIQQGLTDPRVPH</sequence>
<feature type="chain" id="PRO_5039115060" description="Secreted protein" evidence="1">
    <location>
        <begin position="18"/>
        <end position="65"/>
    </location>
</feature>
<dbReference type="OrthoDB" id="4741730at2"/>
<dbReference type="AlphaFoldDB" id="A0A7I7Y7W2"/>
<feature type="signal peptide" evidence="1">
    <location>
        <begin position="1"/>
        <end position="17"/>
    </location>
</feature>